<protein>
    <submittedName>
        <fullName evidence="1">Uncharacterized protein</fullName>
    </submittedName>
</protein>
<dbReference type="AlphaFoldDB" id="A0A0W0GDY7"/>
<gene>
    <name evidence="1" type="ORF">WG66_633</name>
</gene>
<comment type="caution">
    <text evidence="1">The sequence shown here is derived from an EMBL/GenBank/DDBJ whole genome shotgun (WGS) entry which is preliminary data.</text>
</comment>
<evidence type="ECO:0000313" key="1">
    <source>
        <dbReference type="EMBL" id="KTB46790.1"/>
    </source>
</evidence>
<dbReference type="EMBL" id="LATX01000251">
    <property type="protein sequence ID" value="KTB46790.1"/>
    <property type="molecule type" value="Genomic_DNA"/>
</dbReference>
<accession>A0A0W0GDY7</accession>
<organism evidence="1 2">
    <name type="scientific">Moniliophthora roreri</name>
    <name type="common">Frosty pod rot fungus</name>
    <name type="synonym">Monilia roreri</name>
    <dbReference type="NCBI Taxonomy" id="221103"/>
    <lineage>
        <taxon>Eukaryota</taxon>
        <taxon>Fungi</taxon>
        <taxon>Dikarya</taxon>
        <taxon>Basidiomycota</taxon>
        <taxon>Agaricomycotina</taxon>
        <taxon>Agaricomycetes</taxon>
        <taxon>Agaricomycetidae</taxon>
        <taxon>Agaricales</taxon>
        <taxon>Marasmiineae</taxon>
        <taxon>Marasmiaceae</taxon>
        <taxon>Moniliophthora</taxon>
    </lineage>
</organism>
<name>A0A0W0GDY7_MONRR</name>
<sequence length="50" mass="5805">MEFRYGWIWDREGRQYVVQAELSFHTSTASCAPSPSYVIAVNLYCQSGWI</sequence>
<reference evidence="1 2" key="1">
    <citation type="submission" date="2015-12" db="EMBL/GenBank/DDBJ databases">
        <title>Draft genome sequence of Moniliophthora roreri, the causal agent of frosty pod rot of cacao.</title>
        <authorList>
            <person name="Aime M.C."/>
            <person name="Diaz-Valderrama J.R."/>
            <person name="Kijpornyongpan T."/>
            <person name="Phillips-Mora W."/>
        </authorList>
    </citation>
    <scope>NUCLEOTIDE SEQUENCE [LARGE SCALE GENOMIC DNA]</scope>
    <source>
        <strain evidence="1 2">MCA 2952</strain>
    </source>
</reference>
<evidence type="ECO:0000313" key="2">
    <source>
        <dbReference type="Proteomes" id="UP000054988"/>
    </source>
</evidence>
<proteinExistence type="predicted"/>
<dbReference type="Proteomes" id="UP000054988">
    <property type="component" value="Unassembled WGS sequence"/>
</dbReference>